<gene>
    <name evidence="1" type="ORF">GOC77_11660</name>
</gene>
<comment type="caution">
    <text evidence="1">The sequence shown here is derived from an EMBL/GenBank/DDBJ whole genome shotgun (WGS) entry which is preliminary data.</text>
</comment>
<protein>
    <submittedName>
        <fullName evidence="1">Uncharacterized protein</fullName>
    </submittedName>
</protein>
<dbReference type="Proteomes" id="UP000641625">
    <property type="component" value="Unassembled WGS sequence"/>
</dbReference>
<proteinExistence type="predicted"/>
<dbReference type="AlphaFoldDB" id="A0A847UNF3"/>
<dbReference type="EMBL" id="WOWA01000004">
    <property type="protein sequence ID" value="NLV13927.1"/>
    <property type="molecule type" value="Genomic_DNA"/>
</dbReference>
<organism evidence="1 2">
    <name type="scientific">Haloarcula argentinensis</name>
    <dbReference type="NCBI Taxonomy" id="43776"/>
    <lineage>
        <taxon>Archaea</taxon>
        <taxon>Methanobacteriati</taxon>
        <taxon>Methanobacteriota</taxon>
        <taxon>Stenosarchaea group</taxon>
        <taxon>Halobacteria</taxon>
        <taxon>Halobacteriales</taxon>
        <taxon>Haloarculaceae</taxon>
        <taxon>Haloarcula</taxon>
    </lineage>
</organism>
<accession>A0A847UNF3</accession>
<name>A0A847UNF3_HALAR</name>
<evidence type="ECO:0000313" key="2">
    <source>
        <dbReference type="Proteomes" id="UP000641625"/>
    </source>
</evidence>
<sequence length="65" mass="7351">MGAEIEFQRPRRAVLFDEVPVRLGDLVGIKVRLGVAVGCVRSVWWANLWSQQRFGMEGRNIHGDA</sequence>
<evidence type="ECO:0000313" key="1">
    <source>
        <dbReference type="EMBL" id="NLV13927.1"/>
    </source>
</evidence>
<reference evidence="1" key="1">
    <citation type="submission" date="2019-12" db="EMBL/GenBank/DDBJ databases">
        <title>Whole genome sequencing of Haloarcula argentinensis strain pws5.</title>
        <authorList>
            <person name="Verma D.K."/>
            <person name="Gopal K."/>
            <person name="Prasad E.S."/>
        </authorList>
    </citation>
    <scope>NUCLEOTIDE SEQUENCE</scope>
    <source>
        <strain evidence="1">Pws5</strain>
    </source>
</reference>